<evidence type="ECO:0000256" key="2">
    <source>
        <dbReference type="ARBA" id="ARBA00022695"/>
    </source>
</evidence>
<comment type="cofactor">
    <cofactor evidence="7">
        <name>Mg(2+)</name>
        <dbReference type="ChEBI" id="CHEBI:18420"/>
    </cofactor>
</comment>
<evidence type="ECO:0000259" key="9">
    <source>
        <dbReference type="Pfam" id="PF03710"/>
    </source>
</evidence>
<dbReference type="FunFam" id="3.30.460.10:FF:000009">
    <property type="entry name" value="Bifunctional glutamine synthetase adenylyltransferase/adenylyl-removing enzyme"/>
    <property type="match status" value="1"/>
</dbReference>
<dbReference type="FunFam" id="1.20.120.330:FF:000005">
    <property type="entry name" value="Bifunctional glutamine synthetase adenylyltransferase/adenylyl-removing enzyme"/>
    <property type="match status" value="1"/>
</dbReference>
<feature type="compositionally biased region" description="Basic and acidic residues" evidence="8">
    <location>
        <begin position="463"/>
        <end position="474"/>
    </location>
</feature>
<evidence type="ECO:0000256" key="6">
    <source>
        <dbReference type="ARBA" id="ARBA00023268"/>
    </source>
</evidence>
<dbReference type="InterPro" id="IPR005190">
    <property type="entry name" value="GlnE_rpt_dom"/>
</dbReference>
<dbReference type="SUPFAM" id="SSF81593">
    <property type="entry name" value="Nucleotidyltransferase substrate binding subunit/domain"/>
    <property type="match status" value="2"/>
</dbReference>
<dbReference type="EMBL" id="CAADEX010000059">
    <property type="protein sequence ID" value="VFJ56509.1"/>
    <property type="molecule type" value="Genomic_DNA"/>
</dbReference>
<dbReference type="Pfam" id="PF08335">
    <property type="entry name" value="GlnD_UR_UTase"/>
    <property type="match status" value="2"/>
</dbReference>
<dbReference type="InterPro" id="IPR023057">
    <property type="entry name" value="GlnE"/>
</dbReference>
<feature type="region of interest" description="Adenylyl transferase" evidence="7">
    <location>
        <begin position="477"/>
        <end position="1001"/>
    </location>
</feature>
<dbReference type="PANTHER" id="PTHR30621:SF0">
    <property type="entry name" value="BIFUNCTIONAL GLUTAMINE SYNTHETASE ADENYLYLTRANSFERASE_ADENYLYL-REMOVING ENZYME"/>
    <property type="match status" value="1"/>
</dbReference>
<dbReference type="EC" id="2.7.7.42" evidence="7"/>
<evidence type="ECO:0000256" key="3">
    <source>
        <dbReference type="ARBA" id="ARBA00022741"/>
    </source>
</evidence>
<dbReference type="Gene3D" id="1.20.120.1510">
    <property type="match status" value="1"/>
</dbReference>
<feature type="region of interest" description="Adenylyl removase" evidence="7">
    <location>
        <begin position="1"/>
        <end position="458"/>
    </location>
</feature>
<dbReference type="GO" id="GO:0047388">
    <property type="term" value="F:[glutamine synthetase]-adenylyl-L-tyrosine phosphorylase activity"/>
    <property type="evidence" value="ECO:0007669"/>
    <property type="project" value="UniProtKB-EC"/>
</dbReference>
<dbReference type="PANTHER" id="PTHR30621">
    <property type="entry name" value="GLUTAMINE SYNTHETASE ADENYLYLTRANSFERASE"/>
    <property type="match status" value="1"/>
</dbReference>
<evidence type="ECO:0000256" key="5">
    <source>
        <dbReference type="ARBA" id="ARBA00022842"/>
    </source>
</evidence>
<feature type="domain" description="Glutamate-ammonia ligase adenylyltransferase repeated" evidence="9">
    <location>
        <begin position="576"/>
        <end position="837"/>
    </location>
</feature>
<keyword evidence="4 7" id="KW-0067">ATP-binding</keyword>
<evidence type="ECO:0000256" key="7">
    <source>
        <dbReference type="HAMAP-Rule" id="MF_00802"/>
    </source>
</evidence>
<evidence type="ECO:0000256" key="4">
    <source>
        <dbReference type="ARBA" id="ARBA00022840"/>
    </source>
</evidence>
<comment type="function">
    <text evidence="7">Involved in the regulation of glutamine synthetase GlnA, a key enzyme in the process to assimilate ammonia. When cellular nitrogen levels are high, the C-terminal adenylyl transferase (AT) inactivates GlnA by covalent transfer of an adenylyl group from ATP to specific tyrosine residue of GlnA, thus reducing its activity. Conversely, when nitrogen levels are low, the N-terminal adenylyl removase (AR) activates GlnA by removing the adenylyl group by phosphorolysis, increasing its activity. The regulatory region of GlnE binds the signal transduction protein PII (GlnB) which indicates the nitrogen status of the cell.</text>
</comment>
<comment type="catalytic activity">
    <reaction evidence="7">
        <text>[glutamine synthetase]-O(4)-(5'-adenylyl)-L-tyrosine + phosphate = [glutamine synthetase]-L-tyrosine + ADP</text>
        <dbReference type="Rhea" id="RHEA:43716"/>
        <dbReference type="Rhea" id="RHEA-COMP:10660"/>
        <dbReference type="Rhea" id="RHEA-COMP:10661"/>
        <dbReference type="ChEBI" id="CHEBI:43474"/>
        <dbReference type="ChEBI" id="CHEBI:46858"/>
        <dbReference type="ChEBI" id="CHEBI:83624"/>
        <dbReference type="ChEBI" id="CHEBI:456216"/>
        <dbReference type="EC" id="2.7.7.89"/>
    </reaction>
</comment>
<dbReference type="GO" id="GO:0000287">
    <property type="term" value="F:magnesium ion binding"/>
    <property type="evidence" value="ECO:0007669"/>
    <property type="project" value="UniProtKB-UniRule"/>
</dbReference>
<dbReference type="GO" id="GO:0005829">
    <property type="term" value="C:cytosol"/>
    <property type="evidence" value="ECO:0007669"/>
    <property type="project" value="TreeGrafter"/>
</dbReference>
<dbReference type="NCBIfam" id="NF008292">
    <property type="entry name" value="PRK11072.1"/>
    <property type="match status" value="1"/>
</dbReference>
<dbReference type="AlphaFoldDB" id="A0A450SR41"/>
<dbReference type="GO" id="GO:0005524">
    <property type="term" value="F:ATP binding"/>
    <property type="evidence" value="ECO:0007669"/>
    <property type="project" value="UniProtKB-UniRule"/>
</dbReference>
<keyword evidence="5 7" id="KW-0460">Magnesium</keyword>
<feature type="domain" description="Glutamate-ammonia ligase adenylyltransferase repeated" evidence="9">
    <location>
        <begin position="39"/>
        <end position="290"/>
    </location>
</feature>
<dbReference type="GO" id="GO:0016874">
    <property type="term" value="F:ligase activity"/>
    <property type="evidence" value="ECO:0007669"/>
    <property type="project" value="UniProtKB-KW"/>
</dbReference>
<protein>
    <recommendedName>
        <fullName evidence="7">Bifunctional glutamine synthetase adenylyltransferase/adenylyl-removing enzyme</fullName>
    </recommendedName>
    <alternativeName>
        <fullName evidence="7">ATP:glutamine synthetase adenylyltransferase</fullName>
    </alternativeName>
    <alternativeName>
        <fullName evidence="7">ATase</fullName>
    </alternativeName>
    <domain>
        <recommendedName>
            <fullName evidence="7">Glutamine synthetase adenylyl-L-tyrosine phosphorylase</fullName>
            <ecNumber evidence="7">2.7.7.89</ecNumber>
        </recommendedName>
        <alternativeName>
            <fullName evidence="7">Adenylyl removase</fullName>
            <shortName evidence="7">AR</shortName>
            <shortName evidence="7">AT-N</shortName>
        </alternativeName>
    </domain>
    <domain>
        <recommendedName>
            <fullName evidence="7">Glutamine synthetase adenylyl transferase</fullName>
            <ecNumber evidence="7">2.7.7.42</ecNumber>
        </recommendedName>
        <alternativeName>
            <fullName evidence="7">Adenylyl transferase</fullName>
            <shortName evidence="7">AT</shortName>
            <shortName evidence="7">AT-C</shortName>
        </alternativeName>
    </domain>
</protein>
<dbReference type="Pfam" id="PF03710">
    <property type="entry name" value="GlnE"/>
    <property type="match status" value="2"/>
</dbReference>
<dbReference type="InterPro" id="IPR043519">
    <property type="entry name" value="NT_sf"/>
</dbReference>
<dbReference type="SUPFAM" id="SSF81301">
    <property type="entry name" value="Nucleotidyltransferase"/>
    <property type="match status" value="2"/>
</dbReference>
<keyword evidence="2 7" id="KW-0548">Nucleotidyltransferase</keyword>
<keyword evidence="6 7" id="KW-0511">Multifunctional enzyme</keyword>
<name>A0A450SR41_9GAMM</name>
<dbReference type="InterPro" id="IPR013546">
    <property type="entry name" value="PII_UdlTrfase/GS_AdlTrfase"/>
</dbReference>
<proteinExistence type="inferred from homology"/>
<accession>A0A450SR41</accession>
<evidence type="ECO:0000313" key="11">
    <source>
        <dbReference type="EMBL" id="VFJ56509.1"/>
    </source>
</evidence>
<comment type="similarity">
    <text evidence="7">Belongs to the GlnE family.</text>
</comment>
<gene>
    <name evidence="7" type="primary">glnE</name>
    <name evidence="11" type="ORF">BECKDK2373B_GA0170837_10595</name>
</gene>
<dbReference type="CDD" id="cd05401">
    <property type="entry name" value="NT_GlnE_GlnD_like"/>
    <property type="match status" value="2"/>
</dbReference>
<keyword evidence="1 7" id="KW-0808">Transferase</keyword>
<dbReference type="HAMAP" id="MF_00802">
    <property type="entry name" value="GlnE"/>
    <property type="match status" value="1"/>
</dbReference>
<dbReference type="Gene3D" id="1.20.120.330">
    <property type="entry name" value="Nucleotidyltransferases domain 2"/>
    <property type="match status" value="2"/>
</dbReference>
<evidence type="ECO:0000256" key="8">
    <source>
        <dbReference type="SAM" id="MobiDB-lite"/>
    </source>
</evidence>
<sequence>MTLLSPPLQTLAKQRIHDLSAAEGVSATRLRELPGHTDRVLACSDFVANICIRNPALLSDLLKSGDLARTYPVDHYRQRCRAALSPVSSEEELLPILRKIRQREMVRIAWRDLAGMAALDETVRDLSAFADAIINGALDKLHGWSCQRFGVPHSEAGDPQRLVVLGMGKLGGEELNFSSDVDLIFCYPSTGHTRFEPGAAGRAIKRNELSNEEFFIRLGRDLIRLLSRKTEDGLVFRVDMRLRPFGASGPLAGSFDALEDYYQIHGRDWERYALIRARPVAGDIAAGNALLERLRPFIYRRYLDFGAIDALREMKSLIAREGQRKGDRDNVKTGPGGIREIEFLAQALQMIHGGRAPDLRARPTLVVLLRLGGRGHLAEPAVKELSEAYRFLRAVEHRLQEVDDQQTHHLPEDESERERIAIGMGFWSWADLFRELERHRNNVQQHFDGIFAPVATPDAGEAAGRDTGGDRESDPLDSDALLAMDDTQGIAVLGELGFSDAAGAWEIVRGLNDNSPLRFLTERGRARLKKLLPLVLHAAASRDGSRTALARIFQVLEAIGRRSVYFSLLVENPVALEQLVRLCAASPWIGRQIAHSPLLLDELLSPEILYAPPNIPEMKNDLAVRFAAITPGDTEQEMDALRHFKQANVLRIAAADVCRAVPLMVVSDHLTNLAEVCLDAVLGLAWRDLVKRHGDPGNREGEHTQGPDVTGTENSGFLIVAYGKLGGIELGYGSDLDLVFLYDGAGEPIGEKRVERGVFFARLGQRIIHYLSARTAAGMLYEVDARLRPSGRSGFLVSNMDAFTEYQRNDAWTWEHQALARARPVAGDLALARRFEAVRAEILHKRRNPERLRAEVREMREKMRRELDRGRKGIFDLKQGAGGITDIEFLVQYGVLRWADRLGEGLRYTDNIRLLEGMANAGVMAREDADLLADAYRSYRATVHALALEEREALVEETGERGDPGDKTMGEAAIFAEERALVSRIWGEFMEESASGPQGGC</sequence>
<organism evidence="11">
    <name type="scientific">Candidatus Kentrum sp. DK</name>
    <dbReference type="NCBI Taxonomy" id="2126562"/>
    <lineage>
        <taxon>Bacteria</taxon>
        <taxon>Pseudomonadati</taxon>
        <taxon>Pseudomonadota</taxon>
        <taxon>Gammaproteobacteria</taxon>
        <taxon>Candidatus Kentrum</taxon>
    </lineage>
</organism>
<keyword evidence="3 7" id="KW-0547">Nucleotide-binding</keyword>
<evidence type="ECO:0000256" key="1">
    <source>
        <dbReference type="ARBA" id="ARBA00022679"/>
    </source>
</evidence>
<evidence type="ECO:0000259" key="10">
    <source>
        <dbReference type="Pfam" id="PF08335"/>
    </source>
</evidence>
<dbReference type="GO" id="GO:0000820">
    <property type="term" value="P:regulation of glutamine family amino acid metabolic process"/>
    <property type="evidence" value="ECO:0007669"/>
    <property type="project" value="UniProtKB-UniRule"/>
</dbReference>
<feature type="region of interest" description="Disordered" evidence="8">
    <location>
        <begin position="455"/>
        <end position="476"/>
    </location>
</feature>
<feature type="domain" description="PII-uridylyltransferase/Glutamine-synthetase adenylyltransferase" evidence="10">
    <location>
        <begin position="312"/>
        <end position="450"/>
    </location>
</feature>
<reference evidence="11" key="1">
    <citation type="submission" date="2019-02" db="EMBL/GenBank/DDBJ databases">
        <authorList>
            <person name="Gruber-Vodicka R. H."/>
            <person name="Seah K. B. B."/>
        </authorList>
    </citation>
    <scope>NUCLEOTIDE SEQUENCE</scope>
    <source>
        <strain evidence="11">BECK_DK47</strain>
    </source>
</reference>
<dbReference type="Gene3D" id="3.30.460.10">
    <property type="entry name" value="Beta Polymerase, domain 2"/>
    <property type="match status" value="2"/>
</dbReference>
<feature type="domain" description="PII-uridylyltransferase/Glutamine-synthetase adenylyltransferase" evidence="10">
    <location>
        <begin position="857"/>
        <end position="949"/>
    </location>
</feature>
<comment type="catalytic activity">
    <reaction evidence="7">
        <text>[glutamine synthetase]-L-tyrosine + ATP = [glutamine synthetase]-O(4)-(5'-adenylyl)-L-tyrosine + diphosphate</text>
        <dbReference type="Rhea" id="RHEA:18589"/>
        <dbReference type="Rhea" id="RHEA-COMP:10660"/>
        <dbReference type="Rhea" id="RHEA-COMP:10661"/>
        <dbReference type="ChEBI" id="CHEBI:30616"/>
        <dbReference type="ChEBI" id="CHEBI:33019"/>
        <dbReference type="ChEBI" id="CHEBI:46858"/>
        <dbReference type="ChEBI" id="CHEBI:83624"/>
        <dbReference type="EC" id="2.7.7.42"/>
    </reaction>
</comment>
<dbReference type="GO" id="GO:0008882">
    <property type="term" value="F:[glutamate-ammonia-ligase] adenylyltransferase activity"/>
    <property type="evidence" value="ECO:0007669"/>
    <property type="project" value="UniProtKB-UniRule"/>
</dbReference>
<keyword evidence="11" id="KW-0436">Ligase</keyword>
<dbReference type="EC" id="2.7.7.89" evidence="7"/>